<comment type="function">
    <text evidence="8">Catalyzes the cross-linking of a glutamate residue and a tyrosine residue in the PqqA protein as part of the biosynthesis of pyrroloquinoline quinone (PQQ).</text>
</comment>
<name>A0A919NQM8_9ACTN</name>
<keyword evidence="4 8" id="KW-0884">PQQ biosynthesis</keyword>
<dbReference type="InterPro" id="IPR006638">
    <property type="entry name" value="Elp3/MiaA/NifB-like_rSAM"/>
</dbReference>
<comment type="pathway">
    <text evidence="8">Cofactor biosynthesis; pyrroloquinoline quinone biosynthesis.</text>
</comment>
<evidence type="ECO:0000313" key="11">
    <source>
        <dbReference type="Proteomes" id="UP000623608"/>
    </source>
</evidence>
<dbReference type="GO" id="GO:0018189">
    <property type="term" value="P:pyrroloquinoline quinone biosynthetic process"/>
    <property type="evidence" value="ECO:0007669"/>
    <property type="project" value="UniProtKB-UniRule"/>
</dbReference>
<organism evidence="10 11">
    <name type="scientific">Paractinoplanes tereljensis</name>
    <dbReference type="NCBI Taxonomy" id="571912"/>
    <lineage>
        <taxon>Bacteria</taxon>
        <taxon>Bacillati</taxon>
        <taxon>Actinomycetota</taxon>
        <taxon>Actinomycetes</taxon>
        <taxon>Micromonosporales</taxon>
        <taxon>Micromonosporaceae</taxon>
        <taxon>Paractinoplanes</taxon>
    </lineage>
</organism>
<dbReference type="SFLD" id="SFLDF00280">
    <property type="entry name" value="coenzyme_PQQ_synthesis_protein"/>
    <property type="match status" value="1"/>
</dbReference>
<dbReference type="InterPro" id="IPR011843">
    <property type="entry name" value="PQQ_synth_PqqE_bac"/>
</dbReference>
<dbReference type="SMART" id="SM00729">
    <property type="entry name" value="Elp3"/>
    <property type="match status" value="1"/>
</dbReference>
<dbReference type="Pfam" id="PF05402">
    <property type="entry name" value="PqqD"/>
    <property type="match status" value="1"/>
</dbReference>
<dbReference type="Proteomes" id="UP000623608">
    <property type="component" value="Unassembled WGS sequence"/>
</dbReference>
<dbReference type="InterPro" id="IPR023885">
    <property type="entry name" value="4Fe4S-binding_SPASM_dom"/>
</dbReference>
<dbReference type="CDD" id="cd01335">
    <property type="entry name" value="Radical_SAM"/>
    <property type="match status" value="1"/>
</dbReference>
<dbReference type="PANTHER" id="PTHR11228">
    <property type="entry name" value="RADICAL SAM DOMAIN PROTEIN"/>
    <property type="match status" value="1"/>
</dbReference>
<feature type="binding site" evidence="8">
    <location>
        <position position="121"/>
    </location>
    <ligand>
        <name>[4Fe-4S] cluster</name>
        <dbReference type="ChEBI" id="CHEBI:49883"/>
        <note>4Fe-4S-S-AdoMet</note>
    </ligand>
</feature>
<dbReference type="InterPro" id="IPR007197">
    <property type="entry name" value="rSAM"/>
</dbReference>
<comment type="catalytic activity">
    <reaction evidence="8">
        <text>[PQQ precursor protein] + S-adenosyl-L-methionine = E-Y cross-linked-[PQQ precursor protein] + 5'-deoxyadenosine + L-methionine + H(+)</text>
        <dbReference type="Rhea" id="RHEA:56836"/>
        <dbReference type="Rhea" id="RHEA-COMP:14800"/>
        <dbReference type="Rhea" id="RHEA-COMP:14801"/>
        <dbReference type="ChEBI" id="CHEBI:15378"/>
        <dbReference type="ChEBI" id="CHEBI:17319"/>
        <dbReference type="ChEBI" id="CHEBI:57844"/>
        <dbReference type="ChEBI" id="CHEBI:59789"/>
        <dbReference type="ChEBI" id="CHEBI:141026"/>
        <dbReference type="ChEBI" id="CHEBI:141027"/>
        <dbReference type="EC" id="1.21.98.4"/>
    </reaction>
</comment>
<evidence type="ECO:0000256" key="7">
    <source>
        <dbReference type="ARBA" id="ARBA00023014"/>
    </source>
</evidence>
<evidence type="ECO:0000256" key="1">
    <source>
        <dbReference type="ARBA" id="ARBA00022485"/>
    </source>
</evidence>
<feature type="domain" description="Radical SAM core" evidence="9">
    <location>
        <begin position="100"/>
        <end position="315"/>
    </location>
</feature>
<evidence type="ECO:0000313" key="10">
    <source>
        <dbReference type="EMBL" id="GIF23326.1"/>
    </source>
</evidence>
<feature type="binding site" evidence="8">
    <location>
        <position position="118"/>
    </location>
    <ligand>
        <name>[4Fe-4S] cluster</name>
        <dbReference type="ChEBI" id="CHEBI:49883"/>
        <note>4Fe-4S-S-AdoMet</note>
    </ligand>
</feature>
<dbReference type="AlphaFoldDB" id="A0A919NQM8"/>
<evidence type="ECO:0000256" key="6">
    <source>
        <dbReference type="ARBA" id="ARBA00023004"/>
    </source>
</evidence>
<evidence type="ECO:0000256" key="4">
    <source>
        <dbReference type="ARBA" id="ARBA00022905"/>
    </source>
</evidence>
<keyword evidence="2 8" id="KW-0949">S-adenosyl-L-methionine</keyword>
<sequence>MRPGLARGVRLVHDPVRGTDALLYPEGSLLLTGPAPDVVRACDGFRDVDGIAALLSETFDEVRPADIGDLIADLASRRLIVDEGMPAKPHTCAGRPGARSPLPIGMVAELTYRCPLRCGYCSNPVQADPARDELTADRWRNVLDQARQLGVLQVHFSGGEPVLRPDLADLVAHARALGMYTNLITSGVGLSRGRLDQLVDAGIDHVQLSVQHADAPAADAIAGLRSHERKIAVAALIREAELPLTVNVVLHAGNVEALSSIAALAADLGADRLELAHTQYYGWGLRNRAALMPAAGQIERARTAAVEVHERYGDLMEIVYVEPDHYTGRPKPCMNGWGTRQFAVTPTGVVLPCLAAQQLPGPPAPTVHRDQLADIWYRSELFERFRGTAWMPSPCRDCELRELDFGGCRCQAFQLTGDAAATDPACSLSPHHDLVAPAGTRPAMIPRRYP</sequence>
<keyword evidence="7 8" id="KW-0411">Iron-sulfur</keyword>
<evidence type="ECO:0000256" key="5">
    <source>
        <dbReference type="ARBA" id="ARBA00023002"/>
    </source>
</evidence>
<dbReference type="SFLD" id="SFLDS00029">
    <property type="entry name" value="Radical_SAM"/>
    <property type="match status" value="1"/>
</dbReference>
<dbReference type="GO" id="GO:0009975">
    <property type="term" value="F:cyclase activity"/>
    <property type="evidence" value="ECO:0007669"/>
    <property type="project" value="UniProtKB-UniRule"/>
</dbReference>
<evidence type="ECO:0000256" key="2">
    <source>
        <dbReference type="ARBA" id="ARBA00022691"/>
    </source>
</evidence>
<dbReference type="GO" id="GO:1904047">
    <property type="term" value="F:S-adenosyl-L-methionine binding"/>
    <property type="evidence" value="ECO:0007669"/>
    <property type="project" value="UniProtKB-UniRule"/>
</dbReference>
<dbReference type="PROSITE" id="PS01305">
    <property type="entry name" value="MOAA_NIFB_PQQE"/>
    <property type="match status" value="1"/>
</dbReference>
<feature type="binding site" evidence="8">
    <location>
        <position position="114"/>
    </location>
    <ligand>
        <name>[4Fe-4S] cluster</name>
        <dbReference type="ChEBI" id="CHEBI:49883"/>
        <note>4Fe-4S-S-AdoMet</note>
    </ligand>
</feature>
<evidence type="ECO:0000256" key="3">
    <source>
        <dbReference type="ARBA" id="ARBA00022723"/>
    </source>
</evidence>
<dbReference type="Pfam" id="PF04055">
    <property type="entry name" value="Radical_SAM"/>
    <property type="match status" value="1"/>
</dbReference>
<dbReference type="PROSITE" id="PS51918">
    <property type="entry name" value="RADICAL_SAM"/>
    <property type="match status" value="1"/>
</dbReference>
<keyword evidence="5 8" id="KW-0560">Oxidoreductase</keyword>
<dbReference type="NCBIfam" id="TIGR02109">
    <property type="entry name" value="PQQ_syn_pqqE"/>
    <property type="match status" value="1"/>
</dbReference>
<accession>A0A919NQM8</accession>
<dbReference type="InterPro" id="IPR058240">
    <property type="entry name" value="rSAM_sf"/>
</dbReference>
<comment type="similarity">
    <text evidence="8">Belongs to the radical SAM superfamily. PqqE family.</text>
</comment>
<dbReference type="GO" id="GO:0051539">
    <property type="term" value="F:4 iron, 4 sulfur cluster binding"/>
    <property type="evidence" value="ECO:0007669"/>
    <property type="project" value="UniProtKB-KW"/>
</dbReference>
<dbReference type="Gene3D" id="3.20.20.70">
    <property type="entry name" value="Aldolase class I"/>
    <property type="match status" value="1"/>
</dbReference>
<proteinExistence type="inferred from homology"/>
<dbReference type="Gene3D" id="1.10.10.1150">
    <property type="entry name" value="Coenzyme PQQ synthesis protein D (PqqD)"/>
    <property type="match status" value="1"/>
</dbReference>
<dbReference type="NCBIfam" id="TIGR04085">
    <property type="entry name" value="rSAM_more_4Fe4S"/>
    <property type="match status" value="1"/>
</dbReference>
<dbReference type="SFLD" id="SFLDG01067">
    <property type="entry name" value="SPASM/twitch_domain_containing"/>
    <property type="match status" value="1"/>
</dbReference>
<comment type="cofactor">
    <cofactor evidence="8">
        <name>[4Fe-4S] cluster</name>
        <dbReference type="ChEBI" id="CHEBI:49883"/>
    </cofactor>
    <text evidence="8">Binds 1 [4Fe-4S] cluster. The cluster is coordinated with 3 cysteines and an exchangeable S-adenosyl-L-methionine.</text>
</comment>
<protein>
    <recommendedName>
        <fullName evidence="8">PqqA peptide cyclase</fullName>
        <ecNumber evidence="8">1.21.98.4</ecNumber>
    </recommendedName>
    <alternativeName>
        <fullName evidence="8">Coenzyme PQQ synthesis protein E</fullName>
    </alternativeName>
</protein>
<dbReference type="GO" id="GO:0032324">
    <property type="term" value="P:molybdopterin cofactor biosynthetic process"/>
    <property type="evidence" value="ECO:0007669"/>
    <property type="project" value="UniProtKB-ARBA"/>
</dbReference>
<keyword evidence="3 8" id="KW-0479">Metal-binding</keyword>
<dbReference type="InterPro" id="IPR013785">
    <property type="entry name" value="Aldolase_TIM"/>
</dbReference>
<gene>
    <name evidence="8 10" type="primary">pqqE</name>
    <name evidence="10" type="ORF">Ate02nite_60560</name>
</gene>
<dbReference type="GO" id="GO:0016491">
    <property type="term" value="F:oxidoreductase activity"/>
    <property type="evidence" value="ECO:0007669"/>
    <property type="project" value="UniProtKB-KW"/>
</dbReference>
<keyword evidence="6 8" id="KW-0408">Iron</keyword>
<comment type="subunit">
    <text evidence="8">Interacts with PqqD. The interaction is necessary for activity of PqqE.</text>
</comment>
<dbReference type="Pfam" id="PF13186">
    <property type="entry name" value="SPASM"/>
    <property type="match status" value="1"/>
</dbReference>
<dbReference type="HAMAP" id="MF_00660">
    <property type="entry name" value="PqqE"/>
    <property type="match status" value="1"/>
</dbReference>
<reference evidence="10" key="1">
    <citation type="submission" date="2021-01" db="EMBL/GenBank/DDBJ databases">
        <title>Whole genome shotgun sequence of Actinoplanes tereljensis NBRC 105297.</title>
        <authorList>
            <person name="Komaki H."/>
            <person name="Tamura T."/>
        </authorList>
    </citation>
    <scope>NUCLEOTIDE SEQUENCE</scope>
    <source>
        <strain evidence="10">NBRC 105297</strain>
    </source>
</reference>
<dbReference type="InterPro" id="IPR050377">
    <property type="entry name" value="Radical_SAM_PqqE_MftC-like"/>
</dbReference>
<dbReference type="InterPro" id="IPR041881">
    <property type="entry name" value="PqqD_sf"/>
</dbReference>
<dbReference type="SUPFAM" id="SSF102114">
    <property type="entry name" value="Radical SAM enzymes"/>
    <property type="match status" value="1"/>
</dbReference>
<dbReference type="EMBL" id="BOMY01000039">
    <property type="protein sequence ID" value="GIF23326.1"/>
    <property type="molecule type" value="Genomic_DNA"/>
</dbReference>
<evidence type="ECO:0000259" key="9">
    <source>
        <dbReference type="PROSITE" id="PS51918"/>
    </source>
</evidence>
<keyword evidence="1 8" id="KW-0004">4Fe-4S</keyword>
<dbReference type="SFLD" id="SFLDG01386">
    <property type="entry name" value="main_SPASM_domain-containing"/>
    <property type="match status" value="1"/>
</dbReference>
<dbReference type="GO" id="GO:0005506">
    <property type="term" value="F:iron ion binding"/>
    <property type="evidence" value="ECO:0007669"/>
    <property type="project" value="UniProtKB-UniRule"/>
</dbReference>
<dbReference type="EC" id="1.21.98.4" evidence="8"/>
<evidence type="ECO:0000256" key="8">
    <source>
        <dbReference type="HAMAP-Rule" id="MF_00660"/>
    </source>
</evidence>
<dbReference type="RefSeq" id="WP_203811227.1">
    <property type="nucleotide sequence ID" value="NZ_BOMY01000039.1"/>
</dbReference>
<comment type="caution">
    <text evidence="10">The sequence shown here is derived from an EMBL/GenBank/DDBJ whole genome shotgun (WGS) entry which is preliminary data.</text>
</comment>
<dbReference type="PANTHER" id="PTHR11228:SF7">
    <property type="entry name" value="PQQA PEPTIDE CYCLASE"/>
    <property type="match status" value="1"/>
</dbReference>
<keyword evidence="11" id="KW-1185">Reference proteome</keyword>
<dbReference type="InterPro" id="IPR000385">
    <property type="entry name" value="MoaA_NifB_PqqE_Fe-S-bd_CS"/>
</dbReference>
<dbReference type="InterPro" id="IPR008792">
    <property type="entry name" value="PQQD"/>
</dbReference>